<feature type="region of interest" description="Disordered" evidence="11">
    <location>
        <begin position="585"/>
        <end position="618"/>
    </location>
</feature>
<dbReference type="InterPro" id="IPR003616">
    <property type="entry name" value="Post-SET_dom"/>
</dbReference>
<evidence type="ECO:0000259" key="14">
    <source>
        <dbReference type="PROSITE" id="PS51050"/>
    </source>
</evidence>
<dbReference type="Proteomes" id="UP000027138">
    <property type="component" value="Unassembled WGS sequence"/>
</dbReference>
<feature type="region of interest" description="Disordered" evidence="11">
    <location>
        <begin position="998"/>
        <end position="1055"/>
    </location>
</feature>
<keyword evidence="9" id="KW-0862">Zinc</keyword>
<dbReference type="OrthoDB" id="422362at2759"/>
<dbReference type="SMART" id="SM00508">
    <property type="entry name" value="PostSET"/>
    <property type="match status" value="1"/>
</dbReference>
<feature type="domain" description="CW-type" evidence="14">
    <location>
        <begin position="1105"/>
        <end position="1159"/>
    </location>
</feature>
<sequence>MGSCENSLEVHEPLQQAYIEQHLCSIKNSDSEKLPCSEAGVDVIDNDVGPTGALDGFLELSQNDSAGCVSSSELRGAESVDWVIGSATEVECGNERQSGIDDCSVETDGFCVEKEASNNENNGSENSLEDCERSLELVHASSSVRNCDQQDEEKDDWNVRREMEEKTDGLAGTKIETCDQMMPSFNCEMPAELIAVDALAINGVEPDKDIRAILERAVVVMENKTAGLVEIDTDNHSQTGPASNYVQLDDQKDQQLNNSPSAKVVTEVIKTNSNVSPMIETIAHNQLFSCQGFDEALELMPKTDSSEESIKQEEQNDDGSITLPSEQGVMEKKSNLSTGVKCNLNNQTFSSMDDEMHVELDPFPLLPKHSCQQNDLEAKTVNSVGSMGVVNGKSDASATTDSDICIQKTLHHIAMPKESSITGSLESTCERKNDQKNGFSVNCFTAETVSTDILKKSGVDKCIQAYPSQACQRTLENLAIADSLGNPVYEPFIEGMPGIVEEESDVTTEIKFEIHGQKFCVEGDAYDLKEGSPEKTPSSAQSCQPFGKDVSHDIYSSHSVDCSEQIDKEGKVLAGSCPSKTTCLDIGSSSSRRSKRIRKSGQKTQTKRAAKKRKNKAKLQDLQIFKADRRKRSCFSKPARSSNWGLLGNITQFFEQSNGLGLNEIQYCGPRKIKVEQGNGKRGNSQPSGSSQKSSGKKNSSTGGIRLKVIVRKEVGQNSLNLVVPEVIDTSTSGVLVSEFEAKTYTGTSSKIPNVVSGAEDKMGEREREEQLQCFGNKLEEAKVYPNASVSDFHVADKDFEGHLICQNSAVDAAADYLGVPSHLEVDISGEATEKRYTDPGTSPDSEVINLVPEGQVNATCQEDLHDVVLTSPKAFVAAGAVARGKKGKKKDRRIRVSDNFAEDISPGMSSMKSVKTTKKHGGRQGKDDGFLSSQILISPTKANVSSNFSSHKEFSEEQLHLSRKTEFRVSEEALQAESGLDFGPRLSESQNSNNLLHSVKSKSKGGQLPKKSDGASKRRSKTSDKARSKKENGCGQRGSERKTVNKNKAKEKSECDHVYKSADNPETGNCIAKDTGKTNPVDSVASIDVANLDMASTDAVEQQPPADNAWVRCDDCHKWRRIPVTLVDLIGQSNCQWICEDNMDKAFADCSIPQEKSNAEINAELGLSDADEDAYDAPLKNKGLEWKRTAVSKEHEFTRISTNQFLHRCRKTQTIDEIMVCHCKLPLHGGLGCGDECLNRMLNIECVQGTCPCGDLCSNQQFQKRHYAKMQWARCGKKGFGLRLEEDISKGQFLIEYVGEVLDMHTYEVRMREYASMSHKHFYFMTLNGSEVIDACAKGNLGRFINHSCDPNCRTEKWVVNGEICIGLFALRDIKKGEEVTFDYNYVRVVGAAAKQCYCGSPQCRGYIGGDPTSTEVIDQVDSDEEFPEPVMLEDGEAGERFKNRLSRISSFDGVELQVAESISKDRNKMDISTTATEKMEVGLEIEDGMNQSVSAISQLSSPMEMNDSRGDIPSSSQPVEMSAQADDVISKSASPVKQEISKEDIQSGETCPTAMLSKLSSDGMVANRKSKSATAEEKRVFVKSRFLIKTSHHSGSGKKGKFTSNPTNANKVQMVASKSQLLSIKPKRSIDGTSNGRFEAVEEKLNELLDADGGISKRKDAPKVYLKLLLLTAASGASGNGEAIQSNRDLSMILDALLKTKSRVVLIDIINKNGLRMLHNMIKQYRWDFKKIPILRKLLKVLEYLAVREILTPEHINGGPPCPGMESFRESMLLLTEHNDKQVHQIARNFRNRWIPQHGRKYRHEDRDDGRMEFHRGSVNNRVSVPLNHSRDLGVRPTEAIECASQSKLATASSVDSAVHEGCSAPSVGGVVKTRKRKSRWDQPAEEKPSSRSLQSDGQKIQSGLLQQSEYHSQPEMGKEILDNVEKGSKENSYCPHCALNYYLQDEVSCADDGRQNMQSDVPPGFSSPLNQNLVSSSSSSTITEIQQQNGCMASPIGTVVGHPQEKFISRMYVSYGIPLPIVQQFGSPRDGKVESWTVAPGMPFHPFPPLPPFPQHKKETPSPAVNSMVINGSTEERQRDRHDLATCYPNENNPSTAGGNQPDMDIPSENGQQAFKRARGSSHDLGKRYFRQQKWNKVLPPWIRNRDGFGCLGNNSRGGICTDVGSLTNDHRNSYCSQDVSCRVEKAGNCINQQKST</sequence>
<proteinExistence type="predicted"/>
<dbReference type="GO" id="GO:0032259">
    <property type="term" value="P:methylation"/>
    <property type="evidence" value="ECO:0007669"/>
    <property type="project" value="UniProtKB-KW"/>
</dbReference>
<evidence type="ECO:0000256" key="9">
    <source>
        <dbReference type="ARBA" id="ARBA00022833"/>
    </source>
</evidence>
<dbReference type="Gene3D" id="3.30.40.100">
    <property type="match status" value="1"/>
</dbReference>
<dbReference type="SMART" id="SM00317">
    <property type="entry name" value="SET"/>
    <property type="match status" value="1"/>
</dbReference>
<feature type="region of interest" description="Disordered" evidence="11">
    <location>
        <begin position="1860"/>
        <end position="1903"/>
    </location>
</feature>
<keyword evidence="4" id="KW-0489">Methyltransferase</keyword>
<feature type="compositionally biased region" description="Basic residues" evidence="11">
    <location>
        <begin position="592"/>
        <end position="617"/>
    </location>
</feature>
<evidence type="ECO:0000259" key="15">
    <source>
        <dbReference type="PROSITE" id="PS51215"/>
    </source>
</evidence>
<feature type="domain" description="Post-SET" evidence="13">
    <location>
        <begin position="1394"/>
        <end position="1410"/>
    </location>
</feature>
<keyword evidence="3" id="KW-0158">Chromosome</keyword>
<keyword evidence="6" id="KW-0949">S-adenosyl-L-methionine</keyword>
<dbReference type="InterPro" id="IPR050777">
    <property type="entry name" value="SET2_Histone-Lys_MeTrsfase"/>
</dbReference>
<dbReference type="Gene3D" id="2.170.270.10">
    <property type="entry name" value="SET domain"/>
    <property type="match status" value="1"/>
</dbReference>
<evidence type="ECO:0000256" key="2">
    <source>
        <dbReference type="ARBA" id="ARBA00004286"/>
    </source>
</evidence>
<evidence type="ECO:0000259" key="12">
    <source>
        <dbReference type="PROSITE" id="PS50280"/>
    </source>
</evidence>
<feature type="domain" description="AWS" evidence="15">
    <location>
        <begin position="1217"/>
        <end position="1267"/>
    </location>
</feature>
<evidence type="ECO:0000256" key="8">
    <source>
        <dbReference type="ARBA" id="ARBA00022771"/>
    </source>
</evidence>
<evidence type="ECO:0000256" key="1">
    <source>
        <dbReference type="ARBA" id="ARBA00004123"/>
    </source>
</evidence>
<evidence type="ECO:0000313" key="16">
    <source>
        <dbReference type="EMBL" id="KDP32863.1"/>
    </source>
</evidence>
<feature type="compositionally biased region" description="Basic and acidic residues" evidence="11">
    <location>
        <begin position="304"/>
        <end position="314"/>
    </location>
</feature>
<dbReference type="InterPro" id="IPR001214">
    <property type="entry name" value="SET_dom"/>
</dbReference>
<dbReference type="GO" id="GO:0005634">
    <property type="term" value="C:nucleus"/>
    <property type="evidence" value="ECO:0007669"/>
    <property type="project" value="UniProtKB-SubCell"/>
</dbReference>
<dbReference type="PROSITE" id="PS50868">
    <property type="entry name" value="POST_SET"/>
    <property type="match status" value="1"/>
</dbReference>
<accession>A0A067KCX7</accession>
<keyword evidence="10" id="KW-0539">Nucleus</keyword>
<evidence type="ECO:0000256" key="11">
    <source>
        <dbReference type="SAM" id="MobiDB-lite"/>
    </source>
</evidence>
<name>A0A067KCX7_JATCU</name>
<dbReference type="InterPro" id="IPR006560">
    <property type="entry name" value="AWS_dom"/>
</dbReference>
<evidence type="ECO:0000313" key="17">
    <source>
        <dbReference type="Proteomes" id="UP000027138"/>
    </source>
</evidence>
<feature type="compositionally biased region" description="Low complexity" evidence="11">
    <location>
        <begin position="683"/>
        <end position="703"/>
    </location>
</feature>
<evidence type="ECO:0000259" key="13">
    <source>
        <dbReference type="PROSITE" id="PS50868"/>
    </source>
</evidence>
<feature type="compositionally biased region" description="Basic and acidic residues" evidence="11">
    <location>
        <begin position="1011"/>
        <end position="1055"/>
    </location>
</feature>
<dbReference type="PROSITE" id="PS50280">
    <property type="entry name" value="SET"/>
    <property type="match status" value="1"/>
</dbReference>
<evidence type="ECO:0000256" key="7">
    <source>
        <dbReference type="ARBA" id="ARBA00022723"/>
    </source>
</evidence>
<feature type="compositionally biased region" description="Basic and acidic residues" evidence="11">
    <location>
        <begin position="1882"/>
        <end position="1892"/>
    </location>
</feature>
<dbReference type="PROSITE" id="PS51050">
    <property type="entry name" value="ZF_CW"/>
    <property type="match status" value="1"/>
</dbReference>
<dbReference type="EMBL" id="KK914570">
    <property type="protein sequence ID" value="KDP32863.1"/>
    <property type="molecule type" value="Genomic_DNA"/>
</dbReference>
<organism evidence="16 17">
    <name type="scientific">Jatropha curcas</name>
    <name type="common">Barbados nut</name>
    <dbReference type="NCBI Taxonomy" id="180498"/>
    <lineage>
        <taxon>Eukaryota</taxon>
        <taxon>Viridiplantae</taxon>
        <taxon>Streptophyta</taxon>
        <taxon>Embryophyta</taxon>
        <taxon>Tracheophyta</taxon>
        <taxon>Spermatophyta</taxon>
        <taxon>Magnoliopsida</taxon>
        <taxon>eudicotyledons</taxon>
        <taxon>Gunneridae</taxon>
        <taxon>Pentapetalae</taxon>
        <taxon>rosids</taxon>
        <taxon>fabids</taxon>
        <taxon>Malpighiales</taxon>
        <taxon>Euphorbiaceae</taxon>
        <taxon>Crotonoideae</taxon>
        <taxon>Jatropheae</taxon>
        <taxon>Jatropha</taxon>
    </lineage>
</organism>
<keyword evidence="17" id="KW-1185">Reference proteome</keyword>
<dbReference type="CDD" id="cd19172">
    <property type="entry name" value="SET_SETD2"/>
    <property type="match status" value="1"/>
</dbReference>
<gene>
    <name evidence="16" type="ORF">JCGZ_12155</name>
</gene>
<dbReference type="InterPro" id="IPR044437">
    <property type="entry name" value="SETD2/Set2_SET"/>
</dbReference>
<feature type="compositionally biased region" description="Polar residues" evidence="11">
    <location>
        <begin position="1893"/>
        <end position="1903"/>
    </location>
</feature>
<dbReference type="Pfam" id="PF07496">
    <property type="entry name" value="zf-CW"/>
    <property type="match status" value="1"/>
</dbReference>
<dbReference type="GO" id="GO:0008270">
    <property type="term" value="F:zinc ion binding"/>
    <property type="evidence" value="ECO:0007669"/>
    <property type="project" value="UniProtKB-KW"/>
</dbReference>
<dbReference type="GO" id="GO:0005694">
    <property type="term" value="C:chromosome"/>
    <property type="evidence" value="ECO:0007669"/>
    <property type="project" value="UniProtKB-SubCell"/>
</dbReference>
<evidence type="ECO:0000256" key="4">
    <source>
        <dbReference type="ARBA" id="ARBA00022603"/>
    </source>
</evidence>
<dbReference type="GO" id="GO:0046975">
    <property type="term" value="F:histone H3K36 methyltransferase activity"/>
    <property type="evidence" value="ECO:0007669"/>
    <property type="project" value="InterPro"/>
</dbReference>
<comment type="subcellular location">
    <subcellularLocation>
        <location evidence="2">Chromosome</location>
    </subcellularLocation>
    <subcellularLocation>
        <location evidence="1">Nucleus</location>
    </subcellularLocation>
</comment>
<evidence type="ECO:0008006" key="18">
    <source>
        <dbReference type="Google" id="ProtNLM"/>
    </source>
</evidence>
<feature type="domain" description="SET" evidence="12">
    <location>
        <begin position="1269"/>
        <end position="1386"/>
    </location>
</feature>
<dbReference type="SUPFAM" id="SSF82199">
    <property type="entry name" value="SET domain"/>
    <property type="match status" value="1"/>
</dbReference>
<feature type="region of interest" description="Disordered" evidence="11">
    <location>
        <begin position="301"/>
        <end position="326"/>
    </location>
</feature>
<evidence type="ECO:0000256" key="6">
    <source>
        <dbReference type="ARBA" id="ARBA00022691"/>
    </source>
</evidence>
<dbReference type="PANTHER" id="PTHR22884">
    <property type="entry name" value="SET DOMAIN PROTEINS"/>
    <property type="match status" value="1"/>
</dbReference>
<dbReference type="KEGG" id="jcu:105639000"/>
<keyword evidence="8" id="KW-0863">Zinc-finger</keyword>
<evidence type="ECO:0000256" key="3">
    <source>
        <dbReference type="ARBA" id="ARBA00022454"/>
    </source>
</evidence>
<feature type="region of interest" description="Disordered" evidence="11">
    <location>
        <begin position="675"/>
        <end position="703"/>
    </location>
</feature>
<keyword evidence="7" id="KW-0479">Metal-binding</keyword>
<feature type="compositionally biased region" description="Polar residues" evidence="11">
    <location>
        <begin position="2092"/>
        <end position="2102"/>
    </location>
</feature>
<dbReference type="FunFam" id="2.170.270.10:FF:000035">
    <property type="entry name" value="Histone-lysine N-methyltransferase"/>
    <property type="match status" value="1"/>
</dbReference>
<dbReference type="InterPro" id="IPR046341">
    <property type="entry name" value="SET_dom_sf"/>
</dbReference>
<dbReference type="PROSITE" id="PS51215">
    <property type="entry name" value="AWS"/>
    <property type="match status" value="1"/>
</dbReference>
<reference evidence="16 17" key="1">
    <citation type="journal article" date="2014" name="PLoS ONE">
        <title>Global Analysis of Gene Expression Profiles in Physic Nut (Jatropha curcas L.) Seedlings Exposed to Salt Stress.</title>
        <authorList>
            <person name="Zhang L."/>
            <person name="Zhang C."/>
            <person name="Wu P."/>
            <person name="Chen Y."/>
            <person name="Li M."/>
            <person name="Jiang H."/>
            <person name="Wu G."/>
        </authorList>
    </citation>
    <scope>NUCLEOTIDE SEQUENCE [LARGE SCALE GENOMIC DNA]</scope>
    <source>
        <strain evidence="17">cv. GZQX0401</strain>
        <tissue evidence="16">Young leaves</tissue>
    </source>
</reference>
<evidence type="ECO:0000256" key="10">
    <source>
        <dbReference type="ARBA" id="ARBA00023242"/>
    </source>
</evidence>
<dbReference type="STRING" id="180498.A0A067KCX7"/>
<evidence type="ECO:0000256" key="5">
    <source>
        <dbReference type="ARBA" id="ARBA00022679"/>
    </source>
</evidence>
<dbReference type="SMART" id="SM00570">
    <property type="entry name" value="AWS"/>
    <property type="match status" value="1"/>
</dbReference>
<feature type="region of interest" description="Disordered" evidence="11">
    <location>
        <begin position="2088"/>
        <end position="2110"/>
    </location>
</feature>
<feature type="region of interest" description="Disordered" evidence="11">
    <location>
        <begin position="887"/>
        <end position="933"/>
    </location>
</feature>
<keyword evidence="5" id="KW-0808">Transferase</keyword>
<protein>
    <recommendedName>
        <fullName evidence="18">Histone-lysine N-methyltransferase</fullName>
    </recommendedName>
</protein>
<dbReference type="Pfam" id="PF17907">
    <property type="entry name" value="AWS"/>
    <property type="match status" value="1"/>
</dbReference>
<dbReference type="InterPro" id="IPR011124">
    <property type="entry name" value="Znf_CW"/>
</dbReference>
<dbReference type="Pfam" id="PF00856">
    <property type="entry name" value="SET"/>
    <property type="match status" value="1"/>
</dbReference>